<gene>
    <name evidence="1" type="ORF">H671_4g11666</name>
</gene>
<dbReference type="GO" id="GO:0016020">
    <property type="term" value="C:membrane"/>
    <property type="evidence" value="ECO:0007669"/>
    <property type="project" value="InterPro"/>
</dbReference>
<reference evidence="2" key="1">
    <citation type="journal article" date="2013" name="Nat. Biotechnol.">
        <title>Chinese hamster genome sequenced from sorted chromosomes.</title>
        <authorList>
            <person name="Brinkrolf K."/>
            <person name="Rupp O."/>
            <person name="Laux H."/>
            <person name="Kollin F."/>
            <person name="Ernst W."/>
            <person name="Linke B."/>
            <person name="Kofler R."/>
            <person name="Romand S."/>
            <person name="Hesse F."/>
            <person name="Budach W.E."/>
            <person name="Galosy S."/>
            <person name="Muller D."/>
            <person name="Noll T."/>
            <person name="Wienberg J."/>
            <person name="Jostock T."/>
            <person name="Leonard M."/>
            <person name="Grillari J."/>
            <person name="Tauch A."/>
            <person name="Goesmann A."/>
            <person name="Helk B."/>
            <person name="Mott J.E."/>
            <person name="Puhler A."/>
            <person name="Borth N."/>
        </authorList>
    </citation>
    <scope>NUCLEOTIDE SEQUENCE [LARGE SCALE GENOMIC DNA]</scope>
    <source>
        <strain evidence="2">17A/GY</strain>
    </source>
</reference>
<evidence type="ECO:0000313" key="2">
    <source>
        <dbReference type="Proteomes" id="UP000030759"/>
    </source>
</evidence>
<sequence length="73" mass="8176">MEPRALQYEQTLMYGRYTQELGAFAKEEAARIRLGGPEPWKGSPSARAPPELLEYGQSRCARCRSETWIGAGT</sequence>
<dbReference type="GO" id="GO:0005247">
    <property type="term" value="F:voltage-gated chloride channel activity"/>
    <property type="evidence" value="ECO:0007669"/>
    <property type="project" value="InterPro"/>
</dbReference>
<dbReference type="InterPro" id="IPR002244">
    <property type="entry name" value="Cl-channel-2"/>
</dbReference>
<name>A0A061I8E2_CRIGR</name>
<protein>
    <submittedName>
        <fullName evidence="1">Chloride channel protein 2</fullName>
    </submittedName>
</protein>
<accession>A0A061I8E2</accession>
<dbReference type="PRINTS" id="PR01113">
    <property type="entry name" value="CLCHANNEL2"/>
</dbReference>
<dbReference type="AlphaFoldDB" id="A0A061I8E2"/>
<organism evidence="1 2">
    <name type="scientific">Cricetulus griseus</name>
    <name type="common">Chinese hamster</name>
    <name type="synonym">Cricetulus barabensis griseus</name>
    <dbReference type="NCBI Taxonomy" id="10029"/>
    <lineage>
        <taxon>Eukaryota</taxon>
        <taxon>Metazoa</taxon>
        <taxon>Chordata</taxon>
        <taxon>Craniata</taxon>
        <taxon>Vertebrata</taxon>
        <taxon>Euteleostomi</taxon>
        <taxon>Mammalia</taxon>
        <taxon>Eutheria</taxon>
        <taxon>Euarchontoglires</taxon>
        <taxon>Glires</taxon>
        <taxon>Rodentia</taxon>
        <taxon>Myomorpha</taxon>
        <taxon>Muroidea</taxon>
        <taxon>Cricetidae</taxon>
        <taxon>Cricetinae</taxon>
        <taxon>Cricetulus</taxon>
    </lineage>
</organism>
<proteinExistence type="predicted"/>
<dbReference type="Proteomes" id="UP000030759">
    <property type="component" value="Unassembled WGS sequence"/>
</dbReference>
<evidence type="ECO:0000313" key="1">
    <source>
        <dbReference type="EMBL" id="ERE76681.1"/>
    </source>
</evidence>
<dbReference type="EMBL" id="KE674092">
    <property type="protein sequence ID" value="ERE76681.1"/>
    <property type="molecule type" value="Genomic_DNA"/>
</dbReference>